<dbReference type="CDD" id="cd02022">
    <property type="entry name" value="DPCK"/>
    <property type="match status" value="1"/>
</dbReference>
<reference evidence="3" key="1">
    <citation type="submission" date="2021-06" db="EMBL/GenBank/DDBJ databases">
        <title>Parelaphostrongylus tenuis whole genome reference sequence.</title>
        <authorList>
            <person name="Garwood T.J."/>
            <person name="Larsen P.A."/>
            <person name="Fountain-Jones N.M."/>
            <person name="Garbe J.R."/>
            <person name="Macchietto M.G."/>
            <person name="Kania S.A."/>
            <person name="Gerhold R.W."/>
            <person name="Richards J.E."/>
            <person name="Wolf T.M."/>
        </authorList>
    </citation>
    <scope>NUCLEOTIDE SEQUENCE</scope>
    <source>
        <strain evidence="3">MNPRO001-30</strain>
        <tissue evidence="3">Meninges</tissue>
    </source>
</reference>
<evidence type="ECO:0000313" key="4">
    <source>
        <dbReference type="Proteomes" id="UP001196413"/>
    </source>
</evidence>
<evidence type="ECO:0000256" key="2">
    <source>
        <dbReference type="ARBA" id="ARBA00022840"/>
    </source>
</evidence>
<dbReference type="AlphaFoldDB" id="A0AAD5R398"/>
<name>A0AAD5R398_PARTN</name>
<feature type="non-terminal residue" evidence="3">
    <location>
        <position position="1"/>
    </location>
</feature>
<keyword evidence="4" id="KW-1185">Reference proteome</keyword>
<organism evidence="3 4">
    <name type="scientific">Parelaphostrongylus tenuis</name>
    <name type="common">Meningeal worm</name>
    <dbReference type="NCBI Taxonomy" id="148309"/>
    <lineage>
        <taxon>Eukaryota</taxon>
        <taxon>Metazoa</taxon>
        <taxon>Ecdysozoa</taxon>
        <taxon>Nematoda</taxon>
        <taxon>Chromadorea</taxon>
        <taxon>Rhabditida</taxon>
        <taxon>Rhabditina</taxon>
        <taxon>Rhabditomorpha</taxon>
        <taxon>Strongyloidea</taxon>
        <taxon>Metastrongylidae</taxon>
        <taxon>Parelaphostrongylus</taxon>
    </lineage>
</organism>
<evidence type="ECO:0000313" key="3">
    <source>
        <dbReference type="EMBL" id="KAJ1368651.1"/>
    </source>
</evidence>
<dbReference type="EMBL" id="JAHQIW010006263">
    <property type="protein sequence ID" value="KAJ1368651.1"/>
    <property type="molecule type" value="Genomic_DNA"/>
</dbReference>
<dbReference type="PANTHER" id="PTHR10695">
    <property type="entry name" value="DEPHOSPHO-COA KINASE-RELATED"/>
    <property type="match status" value="1"/>
</dbReference>
<keyword evidence="1" id="KW-0547">Nucleotide-binding</keyword>
<dbReference type="GO" id="GO:0004140">
    <property type="term" value="F:dephospho-CoA kinase activity"/>
    <property type="evidence" value="ECO:0007669"/>
    <property type="project" value="InterPro"/>
</dbReference>
<dbReference type="PANTHER" id="PTHR10695:SF46">
    <property type="entry name" value="BIFUNCTIONAL COENZYME A SYNTHASE-RELATED"/>
    <property type="match status" value="1"/>
</dbReference>
<dbReference type="Pfam" id="PF01121">
    <property type="entry name" value="CoaE"/>
    <property type="match status" value="1"/>
</dbReference>
<evidence type="ECO:0008006" key="5">
    <source>
        <dbReference type="Google" id="ProtNLM"/>
    </source>
</evidence>
<proteinExistence type="predicted"/>
<dbReference type="SUPFAM" id="SSF52540">
    <property type="entry name" value="P-loop containing nucleoside triphosphate hydrolases"/>
    <property type="match status" value="1"/>
</dbReference>
<dbReference type="Proteomes" id="UP001196413">
    <property type="component" value="Unassembled WGS sequence"/>
</dbReference>
<dbReference type="InterPro" id="IPR001977">
    <property type="entry name" value="Depp_CoAkinase"/>
</dbReference>
<evidence type="ECO:0000256" key="1">
    <source>
        <dbReference type="ARBA" id="ARBA00022741"/>
    </source>
</evidence>
<dbReference type="InterPro" id="IPR027417">
    <property type="entry name" value="P-loop_NTPase"/>
</dbReference>
<sequence>VVEPGRPAYAKLRAELGAEFFDAQTGALNRTKLGDLVFNDVEKRRQLDSIVHPAIRWEMFTQILYHLLFGSRYIVLDTPLLIESGYHKFLWTVIVVWCDDETQLNRLMRRNDLTKAEALSRITAQLPLRRKMELASVLIDNNGSKEELQTKN</sequence>
<dbReference type="Gene3D" id="3.40.50.300">
    <property type="entry name" value="P-loop containing nucleotide triphosphate hydrolases"/>
    <property type="match status" value="1"/>
</dbReference>
<dbReference type="NCBIfam" id="TIGR00152">
    <property type="entry name" value="dephospho-CoA kinase"/>
    <property type="match status" value="1"/>
</dbReference>
<comment type="caution">
    <text evidence="3">The sequence shown here is derived from an EMBL/GenBank/DDBJ whole genome shotgun (WGS) entry which is preliminary data.</text>
</comment>
<dbReference type="GO" id="GO:0015937">
    <property type="term" value="P:coenzyme A biosynthetic process"/>
    <property type="evidence" value="ECO:0007669"/>
    <property type="project" value="InterPro"/>
</dbReference>
<gene>
    <name evidence="3" type="ORF">KIN20_029877</name>
</gene>
<dbReference type="PROSITE" id="PS51219">
    <property type="entry name" value="DPCK"/>
    <property type="match status" value="1"/>
</dbReference>
<accession>A0AAD5R398</accession>
<keyword evidence="2" id="KW-0067">ATP-binding</keyword>
<dbReference type="GO" id="GO:0005524">
    <property type="term" value="F:ATP binding"/>
    <property type="evidence" value="ECO:0007669"/>
    <property type="project" value="UniProtKB-KW"/>
</dbReference>
<protein>
    <recommendedName>
        <fullName evidence="5">Dephospho-CoA kinase</fullName>
    </recommendedName>
</protein>